<keyword evidence="2" id="KW-1185">Reference proteome</keyword>
<accession>A0AAU6WTL7</accession>
<reference evidence="1 2" key="1">
    <citation type="submission" date="2024-04" db="EMBL/GenBank/DDBJ databases">
        <title>Genome sequencing and assembly of rice foliar adapted Chryseobacterium endophyticum OsEnb-ALM-A6.</title>
        <authorList>
            <person name="Kumar S."/>
            <person name="Javed M."/>
            <person name="Chouhan V."/>
            <person name="Charishma K."/>
            <person name="Patel A."/>
            <person name="Kumar M."/>
            <person name="Sahu K.P."/>
            <person name="Kumar A."/>
        </authorList>
    </citation>
    <scope>NUCLEOTIDE SEQUENCE [LARGE SCALE GENOMIC DNA]</scope>
    <source>
        <strain evidence="1 2">OsEnb-ALM-A6</strain>
    </source>
</reference>
<dbReference type="EMBL" id="CP154834">
    <property type="protein sequence ID" value="XAO75573.1"/>
    <property type="molecule type" value="Genomic_DNA"/>
</dbReference>
<dbReference type="Proteomes" id="UP001463665">
    <property type="component" value="Chromosome"/>
</dbReference>
<dbReference type="RefSeq" id="WP_345767220.1">
    <property type="nucleotide sequence ID" value="NZ_CP154834.1"/>
</dbReference>
<gene>
    <name evidence="1" type="ORF">AAFP95_06635</name>
</gene>
<dbReference type="AlphaFoldDB" id="A0AAU6WTL7"/>
<protein>
    <submittedName>
        <fullName evidence="1">Uncharacterized protein</fullName>
    </submittedName>
</protein>
<evidence type="ECO:0000313" key="2">
    <source>
        <dbReference type="Proteomes" id="UP001463665"/>
    </source>
</evidence>
<proteinExistence type="predicted"/>
<organism evidence="1 2">
    <name type="scientific">Chryseobacterium endophyticum</name>
    <dbReference type="NCBI Taxonomy" id="1854762"/>
    <lineage>
        <taxon>Bacteria</taxon>
        <taxon>Pseudomonadati</taxon>
        <taxon>Bacteroidota</taxon>
        <taxon>Flavobacteriia</taxon>
        <taxon>Flavobacteriales</taxon>
        <taxon>Weeksellaceae</taxon>
        <taxon>Chryseobacterium group</taxon>
        <taxon>Chryseobacterium</taxon>
    </lineage>
</organism>
<name>A0AAU6WTL7_9FLAO</name>
<evidence type="ECO:0000313" key="1">
    <source>
        <dbReference type="EMBL" id="XAO75573.1"/>
    </source>
</evidence>
<sequence>MVLSCFTKYFDEVWKNKVFLLINNRLEKNEIAFLSRYRFEDSIGADLSQDYAEVKTYENTYFYYFKSKIDEKGLKLLIEDEEFYLGNIILLVNSNRNDIIKYAISYESELIFADIEIFKMDNDGLTFHWYNPPAI</sequence>